<dbReference type="RefSeq" id="WP_110047470.1">
    <property type="nucleotide sequence ID" value="NZ_CP054610.1"/>
</dbReference>
<evidence type="ECO:0008006" key="5">
    <source>
        <dbReference type="Google" id="ProtNLM"/>
    </source>
</evidence>
<dbReference type="EMBL" id="QGTQ01000044">
    <property type="protein sequence ID" value="PWV90271.1"/>
    <property type="molecule type" value="Genomic_DNA"/>
</dbReference>
<reference evidence="3 4" key="1">
    <citation type="submission" date="2018-05" db="EMBL/GenBank/DDBJ databases">
        <title>Genomic Encyclopedia of Type Strains, Phase III (KMG-III): the genomes of soil and plant-associated and newly described type strains.</title>
        <authorList>
            <person name="Whitman W."/>
        </authorList>
    </citation>
    <scope>NUCLEOTIDE SEQUENCE [LARGE SCALE GENOMIC DNA]</scope>
    <source>
        <strain evidence="3 4">CECT 5696</strain>
    </source>
</reference>
<feature type="region of interest" description="Disordered" evidence="2">
    <location>
        <begin position="1"/>
        <end position="27"/>
    </location>
</feature>
<evidence type="ECO:0000313" key="4">
    <source>
        <dbReference type="Proteomes" id="UP000246635"/>
    </source>
</evidence>
<dbReference type="Proteomes" id="UP000246635">
    <property type="component" value="Unassembled WGS sequence"/>
</dbReference>
<sequence>MPFSSGVRNKWSRQSSSSTDKDDDPSAAVQRQITNARTRLQDVGVNVKTDTDRRNWFEKATNLPEGQNFIFDALELLGRPSQAILGMLNEKQTGGDKFGEAAWKGFSGQERTHGSDLMERAGVHNKLMKAVLGTGLEIALDPLMYVPGAAFTKVGRGVADAAKGLGKVSYGTLEKLPAFGRFSENTLRPAAQKAKDGLGYAFNRDYRIDETLGGQRGNNFLRDLGEETEATRRYMADESMRKVVDAAKLAGGLDAGADVGRIMEAPLKQFEDIQAFELPGGGTTTSKRELQNRIDDSRNRITELEGDLKDNFYTPKSLEQMAVGDKAYRIGENGKRLKGEKALEIEEVRNGSAGKEIRFKDEDTFIPANSVKPLGVSRTTELGGVNKQIADTADQLSRLDKQIRRQYFSRENAALRQLAGRKNKPVNIDELAQSRAFSQVGASPAFNVMLKQRDELKTQLNDLRTQATGLKDNTAAQIKQHQDDIEQFTASKQNPIIEQREIPRAERELSDDVNVREAARQLTRSNDEIRQYALDNGIHISEMEGYMKHVLSKAERESRQRRTPAGVDRGAVGTGNPNKKVVNARELSGSAEDINEQVGREFFNPNAFFSTAIGQKQLIDYVQAVQFRRKVLSNPDFATKYKKGMDIKPNQVVIDTNNYKFIKAGEEVPEGATALADEVGGEYLVTKATKNALDRYQKLTSDEGIQSMLKSYDAVLNNWKKLALLSPAYHARNLAGAMFNNYVGGMSMPNLVKYTSGAAKDVADALRGKGGELFEEYRKQGLGAEALSKVDFVRSVDPEKAIEKSVQRGEQSFLRRAVNLPETSREAGAVVDQVSRFAMYKWARDKGLTPQQAAAKVRETQFDYNKLSNFEREYVTRAVPFYRWMRNNIPFQLKQITSDPRKYAKVNTVRENAQDAVGLDEETMPDYMKEQFALPVYGNDKTGTGKILGLNLPLGDLTRLDDPLKLLVGSVNPLLKLPAELSLNRSFFTNKEIKKYEGDKTNYNLPGTALDFGIDPKLNYVLEQLGGQPTRMATTTFKDQGDVDQADQALRQTLGISSLLKDYDVNKYDYYKLLDELSKLQDYIQYIEQQRGQDVRTISEINRAAR</sequence>
<evidence type="ECO:0000256" key="2">
    <source>
        <dbReference type="SAM" id="MobiDB-lite"/>
    </source>
</evidence>
<keyword evidence="4" id="KW-1185">Reference proteome</keyword>
<evidence type="ECO:0000313" key="3">
    <source>
        <dbReference type="EMBL" id="PWV90271.1"/>
    </source>
</evidence>
<accession>A0A2V2YE17</accession>
<keyword evidence="1" id="KW-0175">Coiled coil</keyword>
<gene>
    <name evidence="3" type="ORF">DFQ01_14447</name>
</gene>
<protein>
    <recommendedName>
        <fullName evidence="5">Large polyvalent protein associated domain-containing protein</fullName>
    </recommendedName>
</protein>
<organism evidence="3 4">
    <name type="scientific">Paenibacillus cellulosilyticus</name>
    <dbReference type="NCBI Taxonomy" id="375489"/>
    <lineage>
        <taxon>Bacteria</taxon>
        <taxon>Bacillati</taxon>
        <taxon>Bacillota</taxon>
        <taxon>Bacilli</taxon>
        <taxon>Bacillales</taxon>
        <taxon>Paenibacillaceae</taxon>
        <taxon>Paenibacillus</taxon>
    </lineage>
</organism>
<proteinExistence type="predicted"/>
<evidence type="ECO:0000256" key="1">
    <source>
        <dbReference type="SAM" id="Coils"/>
    </source>
</evidence>
<feature type="region of interest" description="Disordered" evidence="2">
    <location>
        <begin position="554"/>
        <end position="580"/>
    </location>
</feature>
<comment type="caution">
    <text evidence="3">The sequence shown here is derived from an EMBL/GenBank/DDBJ whole genome shotgun (WGS) entry which is preliminary data.</text>
</comment>
<dbReference type="OrthoDB" id="2497506at2"/>
<name>A0A2V2YE17_9BACL</name>
<feature type="coiled-coil region" evidence="1">
    <location>
        <begin position="446"/>
        <end position="473"/>
    </location>
</feature>
<dbReference type="AlphaFoldDB" id="A0A2V2YE17"/>